<feature type="region of interest" description="Disordered" evidence="3">
    <location>
        <begin position="122"/>
        <end position="180"/>
    </location>
</feature>
<gene>
    <name evidence="5" type="ORF">CEY00_Acc01183</name>
</gene>
<feature type="region of interest" description="Disordered" evidence="3">
    <location>
        <begin position="292"/>
        <end position="331"/>
    </location>
</feature>
<dbReference type="OrthoDB" id="616075at2759"/>
<feature type="compositionally biased region" description="Basic and acidic residues" evidence="3">
    <location>
        <begin position="302"/>
        <end position="331"/>
    </location>
</feature>
<dbReference type="Gramene" id="PSS36663">
    <property type="protein sequence ID" value="PSS36663"/>
    <property type="gene ID" value="CEY00_Acc01183"/>
</dbReference>
<dbReference type="SUPFAM" id="SSF90257">
    <property type="entry name" value="Myosin rod fragments"/>
    <property type="match status" value="1"/>
</dbReference>
<feature type="coiled-coil region" evidence="2">
    <location>
        <begin position="351"/>
        <end position="444"/>
    </location>
</feature>
<protein>
    <submittedName>
        <fullName evidence="5">Kinase-interacting protein</fullName>
    </submittedName>
</protein>
<organism evidence="5 6">
    <name type="scientific">Actinidia chinensis var. chinensis</name>
    <name type="common">Chinese soft-hair kiwi</name>
    <dbReference type="NCBI Taxonomy" id="1590841"/>
    <lineage>
        <taxon>Eukaryota</taxon>
        <taxon>Viridiplantae</taxon>
        <taxon>Streptophyta</taxon>
        <taxon>Embryophyta</taxon>
        <taxon>Tracheophyta</taxon>
        <taxon>Spermatophyta</taxon>
        <taxon>Magnoliopsida</taxon>
        <taxon>eudicotyledons</taxon>
        <taxon>Gunneridae</taxon>
        <taxon>Pentapetalae</taxon>
        <taxon>asterids</taxon>
        <taxon>Ericales</taxon>
        <taxon>Actinidiaceae</taxon>
        <taxon>Actinidia</taxon>
    </lineage>
</organism>
<dbReference type="PANTHER" id="PTHR31631">
    <property type="entry name" value="PROTEIN NETWORKED 2D"/>
    <property type="match status" value="1"/>
</dbReference>
<dbReference type="STRING" id="1590841.A0A2R6S331"/>
<dbReference type="AlphaFoldDB" id="A0A2R6S331"/>
<dbReference type="InterPro" id="IPR056888">
    <property type="entry name" value="NET2A-D/KIP1-like_dom"/>
</dbReference>
<dbReference type="Pfam" id="PF07765">
    <property type="entry name" value="KIP1"/>
    <property type="match status" value="1"/>
</dbReference>
<evidence type="ECO:0000256" key="3">
    <source>
        <dbReference type="SAM" id="MobiDB-lite"/>
    </source>
</evidence>
<sequence length="930" mass="106853">MLQRAASNAYSWWWASHVRTKQSKWLEQSLQDIEEKVQSTLKLLKEDGDSFAKRAEMYYKKRPELINFVEESYRAYRALAERYDHISKELQNANNTIASVFPEQVQFAMEDDDDFASPKILKNISQQSPTNNVPKVPKLPSRDLKSLLTSAPKKLKTKKSSKETSTKKTPPKSSLSKSEAMEEIDKLQKEILALQTAKEFVKSSYKSGLNRFREIENRITELQERVFSLQDEFRVGKIIEDDEARTLMAEAALKLCEEALTQLQEKQEKSTKEAQVEFKRVEDAREKIKSLKKKYLPDQQGEENKANEKDESVKARESPKDSNPEEKQEMESLRVKIKEHLDVGIKGSLTMTELAEKIDELASKVISLETSVSSQTALIDRLKTETDDLQTQIQTLEDDKATLIDGKSTLTDRLREMEEKLSVLQDLNQNVENQNNNLQTHFTEARCSLVQVSEKLHSVKPDQVDEEESSVEVNTPEKLGKHEKKPSPGYGSVKSGKLEELMGDDKNEKILTVSVNNQGKREDEKVSHLTLNTDAGSVSKRREDPKSLDNVDKHNLNTETPEETEDKYDEPNWQQMLLNGLEDKEKILLTEYTLILRNYKDVKKKLGDVEQKNRDSLFETTVQIRDLKSAIAKRDEEIQSLHEKLSQNKDLKEVNGSVSILLGDQNAKPEATEESMVNRAVEDLKEDKDVMLVLIGQQQSVLSPIEEKFRMHIDALLDENLDFWLRFSTSFHQIQKFKTGFQDLEAEISKLKEKDKSNQEGSTKAPDIKSDLRPIYKHLREIQTELTLWIAQSALLKEELQRRFASLCSIQEEITESLKAGAEEEEMKFTSHEAAKFQGEVLNMKQENKKVRVELQVGLDHMTTLQNDIEKTLEKLNDEFGLLGSKRQSSGRPRVPLQSFIFGTKPKKKSIFSCMHHRKYNELRRAGLPM</sequence>
<dbReference type="InterPro" id="IPR056889">
    <property type="entry name" value="NET2A-D/KIP1-like_C"/>
</dbReference>
<feature type="compositionally biased region" description="Basic and acidic residues" evidence="3">
    <location>
        <begin position="540"/>
        <end position="556"/>
    </location>
</feature>
<dbReference type="Pfam" id="PF25014">
    <property type="entry name" value="NET2A"/>
    <property type="match status" value="1"/>
</dbReference>
<dbReference type="PANTHER" id="PTHR31631:SF0">
    <property type="entry name" value="PROTEIN NETWORKED 2D"/>
    <property type="match status" value="1"/>
</dbReference>
<keyword evidence="1 2" id="KW-0175">Coiled coil</keyword>
<dbReference type="Pfam" id="PF24918">
    <property type="entry name" value="NET2A_C"/>
    <property type="match status" value="1"/>
</dbReference>
<feature type="region of interest" description="Disordered" evidence="3">
    <location>
        <begin position="458"/>
        <end position="568"/>
    </location>
</feature>
<feature type="compositionally biased region" description="Basic and acidic residues" evidence="3">
    <location>
        <begin position="496"/>
        <end position="509"/>
    </location>
</feature>
<evidence type="ECO:0000259" key="4">
    <source>
        <dbReference type="PROSITE" id="PS51774"/>
    </source>
</evidence>
<dbReference type="OMA" id="PEEGAHF"/>
<dbReference type="EMBL" id="NKQK01000001">
    <property type="protein sequence ID" value="PSS36663.1"/>
    <property type="molecule type" value="Genomic_DNA"/>
</dbReference>
<name>A0A2R6S331_ACTCC</name>
<accession>A0A2R6S331</accession>
<dbReference type="GO" id="GO:0003779">
    <property type="term" value="F:actin binding"/>
    <property type="evidence" value="ECO:0007669"/>
    <property type="project" value="InterPro"/>
</dbReference>
<evidence type="ECO:0000313" key="6">
    <source>
        <dbReference type="Proteomes" id="UP000241394"/>
    </source>
</evidence>
<keyword evidence="5" id="KW-0808">Transferase</keyword>
<feature type="domain" description="NAB" evidence="4">
    <location>
        <begin position="10"/>
        <end position="90"/>
    </location>
</feature>
<feature type="compositionally biased region" description="Polar residues" evidence="3">
    <location>
        <begin position="123"/>
        <end position="133"/>
    </location>
</feature>
<dbReference type="PROSITE" id="PS51774">
    <property type="entry name" value="NAB"/>
    <property type="match status" value="1"/>
</dbReference>
<keyword evidence="6" id="KW-1185">Reference proteome</keyword>
<evidence type="ECO:0000256" key="2">
    <source>
        <dbReference type="SAM" id="Coils"/>
    </source>
</evidence>
<dbReference type="InParanoid" id="A0A2R6S331"/>
<reference evidence="5 6" key="1">
    <citation type="submission" date="2017-07" db="EMBL/GenBank/DDBJ databases">
        <title>An improved, manually edited Actinidia chinensis var. chinensis (kiwifruit) genome highlights the challenges associated with draft genomes and gene prediction in plants.</title>
        <authorList>
            <person name="Pilkington S."/>
            <person name="Crowhurst R."/>
            <person name="Hilario E."/>
            <person name="Nardozza S."/>
            <person name="Fraser L."/>
            <person name="Peng Y."/>
            <person name="Gunaseelan K."/>
            <person name="Simpson R."/>
            <person name="Tahir J."/>
            <person name="Deroles S."/>
            <person name="Templeton K."/>
            <person name="Luo Z."/>
            <person name="Davy M."/>
            <person name="Cheng C."/>
            <person name="Mcneilage M."/>
            <person name="Scaglione D."/>
            <person name="Liu Y."/>
            <person name="Zhang Q."/>
            <person name="Datson P."/>
            <person name="De Silva N."/>
            <person name="Gardiner S."/>
            <person name="Bassett H."/>
            <person name="Chagne D."/>
            <person name="Mccallum J."/>
            <person name="Dzierzon H."/>
            <person name="Deng C."/>
            <person name="Wang Y.-Y."/>
            <person name="Barron N."/>
            <person name="Manako K."/>
            <person name="Bowen J."/>
            <person name="Foster T."/>
            <person name="Erridge Z."/>
            <person name="Tiffin H."/>
            <person name="Waite C."/>
            <person name="Davies K."/>
            <person name="Grierson E."/>
            <person name="Laing W."/>
            <person name="Kirk R."/>
            <person name="Chen X."/>
            <person name="Wood M."/>
            <person name="Montefiori M."/>
            <person name="Brummell D."/>
            <person name="Schwinn K."/>
            <person name="Catanach A."/>
            <person name="Fullerton C."/>
            <person name="Li D."/>
            <person name="Meiyalaghan S."/>
            <person name="Nieuwenhuizen N."/>
            <person name="Read N."/>
            <person name="Prakash R."/>
            <person name="Hunter D."/>
            <person name="Zhang H."/>
            <person name="Mckenzie M."/>
            <person name="Knabel M."/>
            <person name="Harris A."/>
            <person name="Allan A."/>
            <person name="Chen A."/>
            <person name="Janssen B."/>
            <person name="Plunkett B."/>
            <person name="Dwamena C."/>
            <person name="Voogd C."/>
            <person name="Leif D."/>
            <person name="Lafferty D."/>
            <person name="Souleyre E."/>
            <person name="Varkonyi-Gasic E."/>
            <person name="Gambi F."/>
            <person name="Hanley J."/>
            <person name="Yao J.-L."/>
            <person name="Cheung J."/>
            <person name="David K."/>
            <person name="Warren B."/>
            <person name="Marsh K."/>
            <person name="Snowden K."/>
            <person name="Lin-Wang K."/>
            <person name="Brian L."/>
            <person name="Martinez-Sanchez M."/>
            <person name="Wang M."/>
            <person name="Ileperuma N."/>
            <person name="Macnee N."/>
            <person name="Campin R."/>
            <person name="Mcatee P."/>
            <person name="Drummond R."/>
            <person name="Espley R."/>
            <person name="Ireland H."/>
            <person name="Wu R."/>
            <person name="Atkinson R."/>
            <person name="Karunairetnam S."/>
            <person name="Bulley S."/>
            <person name="Chunkath S."/>
            <person name="Hanley Z."/>
            <person name="Storey R."/>
            <person name="Thrimawithana A."/>
            <person name="Thomson S."/>
            <person name="David C."/>
            <person name="Testolin R."/>
        </authorList>
    </citation>
    <scope>NUCLEOTIDE SEQUENCE [LARGE SCALE GENOMIC DNA]</scope>
    <source>
        <strain evidence="6">cv. Red5</strain>
        <tissue evidence="5">Young leaf</tissue>
    </source>
</reference>
<reference evidence="6" key="2">
    <citation type="journal article" date="2018" name="BMC Genomics">
        <title>A manually annotated Actinidia chinensis var. chinensis (kiwifruit) genome highlights the challenges associated with draft genomes and gene prediction in plants.</title>
        <authorList>
            <person name="Pilkington S.M."/>
            <person name="Crowhurst R."/>
            <person name="Hilario E."/>
            <person name="Nardozza S."/>
            <person name="Fraser L."/>
            <person name="Peng Y."/>
            <person name="Gunaseelan K."/>
            <person name="Simpson R."/>
            <person name="Tahir J."/>
            <person name="Deroles S.C."/>
            <person name="Templeton K."/>
            <person name="Luo Z."/>
            <person name="Davy M."/>
            <person name="Cheng C."/>
            <person name="McNeilage M."/>
            <person name="Scaglione D."/>
            <person name="Liu Y."/>
            <person name="Zhang Q."/>
            <person name="Datson P."/>
            <person name="De Silva N."/>
            <person name="Gardiner S.E."/>
            <person name="Bassett H."/>
            <person name="Chagne D."/>
            <person name="McCallum J."/>
            <person name="Dzierzon H."/>
            <person name="Deng C."/>
            <person name="Wang Y.Y."/>
            <person name="Barron L."/>
            <person name="Manako K."/>
            <person name="Bowen J."/>
            <person name="Foster T.M."/>
            <person name="Erridge Z.A."/>
            <person name="Tiffin H."/>
            <person name="Waite C.N."/>
            <person name="Davies K.M."/>
            <person name="Grierson E.P."/>
            <person name="Laing W.A."/>
            <person name="Kirk R."/>
            <person name="Chen X."/>
            <person name="Wood M."/>
            <person name="Montefiori M."/>
            <person name="Brummell D.A."/>
            <person name="Schwinn K.E."/>
            <person name="Catanach A."/>
            <person name="Fullerton C."/>
            <person name="Li D."/>
            <person name="Meiyalaghan S."/>
            <person name="Nieuwenhuizen N."/>
            <person name="Read N."/>
            <person name="Prakash R."/>
            <person name="Hunter D."/>
            <person name="Zhang H."/>
            <person name="McKenzie M."/>
            <person name="Knabel M."/>
            <person name="Harris A."/>
            <person name="Allan A.C."/>
            <person name="Gleave A."/>
            <person name="Chen A."/>
            <person name="Janssen B.J."/>
            <person name="Plunkett B."/>
            <person name="Ampomah-Dwamena C."/>
            <person name="Voogd C."/>
            <person name="Leif D."/>
            <person name="Lafferty D."/>
            <person name="Souleyre E.J.F."/>
            <person name="Varkonyi-Gasic E."/>
            <person name="Gambi F."/>
            <person name="Hanley J."/>
            <person name="Yao J.L."/>
            <person name="Cheung J."/>
            <person name="David K.M."/>
            <person name="Warren B."/>
            <person name="Marsh K."/>
            <person name="Snowden K.C."/>
            <person name="Lin-Wang K."/>
            <person name="Brian L."/>
            <person name="Martinez-Sanchez M."/>
            <person name="Wang M."/>
            <person name="Ileperuma N."/>
            <person name="Macnee N."/>
            <person name="Campin R."/>
            <person name="McAtee P."/>
            <person name="Drummond R.S.M."/>
            <person name="Espley R.V."/>
            <person name="Ireland H.S."/>
            <person name="Wu R."/>
            <person name="Atkinson R.G."/>
            <person name="Karunairetnam S."/>
            <person name="Bulley S."/>
            <person name="Chunkath S."/>
            <person name="Hanley Z."/>
            <person name="Storey R."/>
            <person name="Thrimawithana A.H."/>
            <person name="Thomson S."/>
            <person name="David C."/>
            <person name="Testolin R."/>
            <person name="Huang H."/>
            <person name="Hellens R.P."/>
            <person name="Schaffer R.J."/>
        </authorList>
    </citation>
    <scope>NUCLEOTIDE SEQUENCE [LARGE SCALE GENOMIC DNA]</scope>
    <source>
        <strain evidence="6">cv. Red5</strain>
    </source>
</reference>
<dbReference type="GO" id="GO:0016301">
    <property type="term" value="F:kinase activity"/>
    <property type="evidence" value="ECO:0007669"/>
    <property type="project" value="UniProtKB-KW"/>
</dbReference>
<dbReference type="Proteomes" id="UP000241394">
    <property type="component" value="Chromosome LG1"/>
</dbReference>
<comment type="caution">
    <text evidence="5">The sequence shown here is derived from an EMBL/GenBank/DDBJ whole genome shotgun (WGS) entry which is preliminary data.</text>
</comment>
<keyword evidence="5" id="KW-0418">Kinase</keyword>
<evidence type="ECO:0000313" key="5">
    <source>
        <dbReference type="EMBL" id="PSS36663.1"/>
    </source>
</evidence>
<dbReference type="FunCoup" id="A0A2R6S331">
    <property type="interactions" value="49"/>
</dbReference>
<feature type="compositionally biased region" description="Low complexity" evidence="3">
    <location>
        <begin position="167"/>
        <end position="178"/>
    </location>
</feature>
<proteinExistence type="predicted"/>
<dbReference type="InterPro" id="IPR011684">
    <property type="entry name" value="NAB"/>
</dbReference>
<evidence type="ECO:0000256" key="1">
    <source>
        <dbReference type="ARBA" id="ARBA00023054"/>
    </source>
</evidence>